<dbReference type="Proteomes" id="UP000059188">
    <property type="component" value="Unassembled WGS sequence"/>
</dbReference>
<evidence type="ECO:0000313" key="2">
    <source>
        <dbReference type="Proteomes" id="UP000059188"/>
    </source>
</evidence>
<sequence length="72" mass="8057">MQAQSNEATKSVVLRQVILVFSPKQTKNRSFDVGVANASSSVDPHLYDDELITQGSRFNRLRLTFLRPGCFA</sequence>
<accession>A0A0B7FGJ3</accession>
<dbReference type="EMBL" id="LN679101">
    <property type="protein sequence ID" value="CEL56024.1"/>
    <property type="molecule type" value="Genomic_DNA"/>
</dbReference>
<reference evidence="1 2" key="1">
    <citation type="submission" date="2014-11" db="EMBL/GenBank/DDBJ databases">
        <authorList>
            <person name="Wibberg Daniel"/>
        </authorList>
    </citation>
    <scope>NUCLEOTIDE SEQUENCE [LARGE SCALE GENOMIC DNA]</scope>
    <source>
        <strain evidence="1">Rhizoctonia solani AG1-IB 7/3/14</strain>
    </source>
</reference>
<protein>
    <submittedName>
        <fullName evidence="1">Uncharacterized protein</fullName>
    </submittedName>
</protein>
<organism evidence="1 2">
    <name type="scientific">Thanatephorus cucumeris (strain AG1-IB / isolate 7/3/14)</name>
    <name type="common">Lettuce bottom rot fungus</name>
    <name type="synonym">Rhizoctonia solani</name>
    <dbReference type="NCBI Taxonomy" id="1108050"/>
    <lineage>
        <taxon>Eukaryota</taxon>
        <taxon>Fungi</taxon>
        <taxon>Dikarya</taxon>
        <taxon>Basidiomycota</taxon>
        <taxon>Agaricomycotina</taxon>
        <taxon>Agaricomycetes</taxon>
        <taxon>Cantharellales</taxon>
        <taxon>Ceratobasidiaceae</taxon>
        <taxon>Rhizoctonia</taxon>
        <taxon>Rhizoctonia solani AG-1</taxon>
    </lineage>
</organism>
<keyword evidence="2" id="KW-1185">Reference proteome</keyword>
<gene>
    <name evidence="1" type="ORF">RSOLAG1IB_02038</name>
</gene>
<evidence type="ECO:0000313" key="1">
    <source>
        <dbReference type="EMBL" id="CEL56024.1"/>
    </source>
</evidence>
<name>A0A0B7FGJ3_THACB</name>
<dbReference type="AlphaFoldDB" id="A0A0B7FGJ3"/>
<proteinExistence type="predicted"/>